<dbReference type="EMBL" id="QXGB01001422">
    <property type="protein sequence ID" value="KAE9191041.1"/>
    <property type="molecule type" value="Genomic_DNA"/>
</dbReference>
<evidence type="ECO:0000313" key="15">
    <source>
        <dbReference type="Proteomes" id="UP000440732"/>
    </source>
</evidence>
<name>A0A6A3E4R4_9STRA</name>
<sequence length="50" mass="5480">MASRMLLCAILSRNCVCVRIHHTTSRSFLLSASSTSCPRSFSATHHAISM</sequence>
<dbReference type="EMBL" id="QXFZ01001702">
    <property type="protein sequence ID" value="KAE9086302.1"/>
    <property type="molecule type" value="Genomic_DNA"/>
</dbReference>
<dbReference type="EMBL" id="QXGE01004716">
    <property type="protein sequence ID" value="KAE9269692.1"/>
    <property type="molecule type" value="Genomic_DNA"/>
</dbReference>
<evidence type="ECO:0000313" key="1">
    <source>
        <dbReference type="EMBL" id="KAE8928575.1"/>
    </source>
</evidence>
<evidence type="ECO:0000313" key="14">
    <source>
        <dbReference type="Proteomes" id="UP000440367"/>
    </source>
</evidence>
<evidence type="ECO:0000313" key="5">
    <source>
        <dbReference type="EMBL" id="KAE9087188.1"/>
    </source>
</evidence>
<dbReference type="EMBL" id="QXGC01001611">
    <property type="protein sequence ID" value="KAE9199462.1"/>
    <property type="molecule type" value="Genomic_DNA"/>
</dbReference>
<evidence type="ECO:0000313" key="11">
    <source>
        <dbReference type="Proteomes" id="UP000429523"/>
    </source>
</evidence>
<dbReference type="Proteomes" id="UP000433483">
    <property type="component" value="Unassembled WGS sequence"/>
</dbReference>
<dbReference type="AlphaFoldDB" id="A0A6A3E4R4"/>
<gene>
    <name evidence="9" type="ORF">PF001_g29114</name>
    <name evidence="8" type="ORF">PF002_g21899</name>
    <name evidence="7" type="ORF">PF004_g19266</name>
    <name evidence="6" type="ORF">PF005_g19010</name>
    <name evidence="3" type="ORF">PF006_g28578</name>
    <name evidence="4" type="ORF">PF007_g20824</name>
    <name evidence="10" type="ORF">PF008_g20038</name>
    <name evidence="1" type="ORF">PF009_g21284</name>
    <name evidence="5" type="ORF">PF010_g19818</name>
    <name evidence="2" type="ORF">PF011_g17833</name>
</gene>
<evidence type="ECO:0000313" key="20">
    <source>
        <dbReference type="Proteomes" id="UP000488956"/>
    </source>
</evidence>
<dbReference type="EMBL" id="QXGD01001727">
    <property type="protein sequence ID" value="KAE9200208.1"/>
    <property type="molecule type" value="Genomic_DNA"/>
</dbReference>
<evidence type="ECO:0000313" key="2">
    <source>
        <dbReference type="EMBL" id="KAE8991727.1"/>
    </source>
</evidence>
<dbReference type="Proteomes" id="UP000440732">
    <property type="component" value="Unassembled WGS sequence"/>
</dbReference>
<organism evidence="1 11">
    <name type="scientific">Phytophthora fragariae</name>
    <dbReference type="NCBI Taxonomy" id="53985"/>
    <lineage>
        <taxon>Eukaryota</taxon>
        <taxon>Sar</taxon>
        <taxon>Stramenopiles</taxon>
        <taxon>Oomycota</taxon>
        <taxon>Peronosporomycetes</taxon>
        <taxon>Peronosporales</taxon>
        <taxon>Peronosporaceae</taxon>
        <taxon>Phytophthora</taxon>
    </lineage>
</organism>
<evidence type="ECO:0000313" key="19">
    <source>
        <dbReference type="Proteomes" id="UP000486351"/>
    </source>
</evidence>
<evidence type="ECO:0000313" key="4">
    <source>
        <dbReference type="EMBL" id="KAE9086302.1"/>
    </source>
</evidence>
<dbReference type="Proteomes" id="UP000429523">
    <property type="component" value="Unassembled WGS sequence"/>
</dbReference>
<evidence type="ECO:0000313" key="7">
    <source>
        <dbReference type="EMBL" id="KAE9199462.1"/>
    </source>
</evidence>
<dbReference type="EMBL" id="QXGF01001656">
    <property type="protein sequence ID" value="KAE8928575.1"/>
    <property type="molecule type" value="Genomic_DNA"/>
</dbReference>
<dbReference type="Proteomes" id="UP000441208">
    <property type="component" value="Unassembled WGS sequence"/>
</dbReference>
<protein>
    <submittedName>
        <fullName evidence="1">Uncharacterized protein</fullName>
    </submittedName>
</protein>
<dbReference type="EMBL" id="QXFW01001379">
    <property type="protein sequence ID" value="KAE8991727.1"/>
    <property type="molecule type" value="Genomic_DNA"/>
</dbReference>
<dbReference type="Proteomes" id="UP000440367">
    <property type="component" value="Unassembled WGS sequence"/>
</dbReference>
<evidence type="ECO:0000313" key="13">
    <source>
        <dbReference type="Proteomes" id="UP000437068"/>
    </source>
</evidence>
<evidence type="ECO:0000313" key="18">
    <source>
        <dbReference type="Proteomes" id="UP000476176"/>
    </source>
</evidence>
<comment type="caution">
    <text evidence="1">The sequence shown here is derived from an EMBL/GenBank/DDBJ whole genome shotgun (WGS) entry which is preliminary data.</text>
</comment>
<dbReference type="Proteomes" id="UP000488956">
    <property type="component" value="Unassembled WGS sequence"/>
</dbReference>
<dbReference type="Proteomes" id="UP000460718">
    <property type="component" value="Unassembled WGS sequence"/>
</dbReference>
<reference evidence="11 12" key="1">
    <citation type="submission" date="2018-08" db="EMBL/GenBank/DDBJ databases">
        <title>Genomic investigation of the strawberry pathogen Phytophthora fragariae indicates pathogenicity is determined by transcriptional variation in three key races.</title>
        <authorList>
            <person name="Adams T.M."/>
            <person name="Armitage A.D."/>
            <person name="Sobczyk M.K."/>
            <person name="Bates H.J."/>
            <person name="Dunwell J.M."/>
            <person name="Nellist C.F."/>
            <person name="Harrison R.J."/>
        </authorList>
    </citation>
    <scope>NUCLEOTIDE SEQUENCE [LARGE SCALE GENOMIC DNA]</scope>
    <source>
        <strain evidence="9 13">A4</strain>
        <strain evidence="8 14">BC-1</strain>
        <strain evidence="7 18">BC-23</strain>
        <strain evidence="6 12">NOV-27</strain>
        <strain evidence="3 15">NOV-5</strain>
        <strain evidence="4 16">NOV-71</strain>
        <strain evidence="10 19">NOV-77</strain>
        <strain evidence="1 11">NOV-9</strain>
        <strain evidence="5 20">ONT-3</strain>
        <strain evidence="2 17">SCRP245</strain>
    </source>
</reference>
<evidence type="ECO:0000313" key="9">
    <source>
        <dbReference type="EMBL" id="KAE9269692.1"/>
    </source>
</evidence>
<proteinExistence type="predicted"/>
<dbReference type="EMBL" id="QXFX01001630">
    <property type="protein sequence ID" value="KAE9087188.1"/>
    <property type="molecule type" value="Genomic_DNA"/>
</dbReference>
<evidence type="ECO:0000313" key="6">
    <source>
        <dbReference type="EMBL" id="KAE9191041.1"/>
    </source>
</evidence>
<dbReference type="EMBL" id="QXGA01004343">
    <property type="protein sequence ID" value="KAE9074255.1"/>
    <property type="molecule type" value="Genomic_DNA"/>
</dbReference>
<evidence type="ECO:0000313" key="17">
    <source>
        <dbReference type="Proteomes" id="UP000460718"/>
    </source>
</evidence>
<evidence type="ECO:0000313" key="16">
    <source>
        <dbReference type="Proteomes" id="UP000441208"/>
    </source>
</evidence>
<keyword evidence="12" id="KW-1185">Reference proteome</keyword>
<evidence type="ECO:0000313" key="10">
    <source>
        <dbReference type="EMBL" id="KAE9312107.1"/>
    </source>
</evidence>
<evidence type="ECO:0000313" key="3">
    <source>
        <dbReference type="EMBL" id="KAE9074255.1"/>
    </source>
</evidence>
<accession>A0A6A3E4R4</accession>
<dbReference type="Proteomes" id="UP000476176">
    <property type="component" value="Unassembled WGS sequence"/>
</dbReference>
<dbReference type="Proteomes" id="UP000486351">
    <property type="component" value="Unassembled WGS sequence"/>
</dbReference>
<dbReference type="EMBL" id="QXFY01001673">
    <property type="protein sequence ID" value="KAE9312107.1"/>
    <property type="molecule type" value="Genomic_DNA"/>
</dbReference>
<evidence type="ECO:0000313" key="12">
    <source>
        <dbReference type="Proteomes" id="UP000433483"/>
    </source>
</evidence>
<evidence type="ECO:0000313" key="8">
    <source>
        <dbReference type="EMBL" id="KAE9200208.1"/>
    </source>
</evidence>
<dbReference type="Proteomes" id="UP000437068">
    <property type="component" value="Unassembled WGS sequence"/>
</dbReference>